<feature type="non-terminal residue" evidence="1">
    <location>
        <position position="91"/>
    </location>
</feature>
<evidence type="ECO:0000313" key="2">
    <source>
        <dbReference type="Proteomes" id="UP000076738"/>
    </source>
</evidence>
<dbReference type="OrthoDB" id="3050185at2759"/>
<gene>
    <name evidence="1" type="ORF">CALVIDRAFT_479760</name>
</gene>
<organism evidence="1 2">
    <name type="scientific">Calocera viscosa (strain TUFC12733)</name>
    <dbReference type="NCBI Taxonomy" id="1330018"/>
    <lineage>
        <taxon>Eukaryota</taxon>
        <taxon>Fungi</taxon>
        <taxon>Dikarya</taxon>
        <taxon>Basidiomycota</taxon>
        <taxon>Agaricomycotina</taxon>
        <taxon>Dacrymycetes</taxon>
        <taxon>Dacrymycetales</taxon>
        <taxon>Dacrymycetaceae</taxon>
        <taxon>Calocera</taxon>
    </lineage>
</organism>
<dbReference type="STRING" id="1330018.A0A167NG09"/>
<name>A0A167NG09_CALVF</name>
<protein>
    <submittedName>
        <fullName evidence="1">Uncharacterized protein</fullName>
    </submittedName>
</protein>
<dbReference type="Proteomes" id="UP000076738">
    <property type="component" value="Unassembled WGS sequence"/>
</dbReference>
<dbReference type="AlphaFoldDB" id="A0A167NG09"/>
<keyword evidence="2" id="KW-1185">Reference proteome</keyword>
<proteinExistence type="predicted"/>
<reference evidence="1 2" key="1">
    <citation type="journal article" date="2016" name="Mol. Biol. Evol.">
        <title>Comparative Genomics of Early-Diverging Mushroom-Forming Fungi Provides Insights into the Origins of Lignocellulose Decay Capabilities.</title>
        <authorList>
            <person name="Nagy L.G."/>
            <person name="Riley R."/>
            <person name="Tritt A."/>
            <person name="Adam C."/>
            <person name="Daum C."/>
            <person name="Floudas D."/>
            <person name="Sun H."/>
            <person name="Yadav J.S."/>
            <person name="Pangilinan J."/>
            <person name="Larsson K.H."/>
            <person name="Matsuura K."/>
            <person name="Barry K."/>
            <person name="Labutti K."/>
            <person name="Kuo R."/>
            <person name="Ohm R.A."/>
            <person name="Bhattacharya S.S."/>
            <person name="Shirouzu T."/>
            <person name="Yoshinaga Y."/>
            <person name="Martin F.M."/>
            <person name="Grigoriev I.V."/>
            <person name="Hibbett D.S."/>
        </authorList>
    </citation>
    <scope>NUCLEOTIDE SEQUENCE [LARGE SCALE GENOMIC DNA]</scope>
    <source>
        <strain evidence="1 2">TUFC12733</strain>
    </source>
</reference>
<sequence>MRLSPGALVPVILGPTLPRSDRGVEERAEWCRAMLILFQPWRTLADILPANASWTSAFEQADLDEHVLRVIENIGVLNDCRDATGAPKKMR</sequence>
<evidence type="ECO:0000313" key="1">
    <source>
        <dbReference type="EMBL" id="KZO97670.1"/>
    </source>
</evidence>
<dbReference type="EMBL" id="KV417279">
    <property type="protein sequence ID" value="KZO97670.1"/>
    <property type="molecule type" value="Genomic_DNA"/>
</dbReference>
<accession>A0A167NG09</accession>